<evidence type="ECO:0000256" key="5">
    <source>
        <dbReference type="SAM" id="Phobius"/>
    </source>
</evidence>
<keyword evidence="5" id="KW-0472">Membrane</keyword>
<accession>A0A6V8SLD3</accession>
<proteinExistence type="predicted"/>
<dbReference type="Pfam" id="PF14689">
    <property type="entry name" value="SPOB_a"/>
    <property type="match status" value="1"/>
</dbReference>
<keyword evidence="3 7" id="KW-0418">Kinase</keyword>
<dbReference type="Gene3D" id="3.30.565.10">
    <property type="entry name" value="Histidine kinase-like ATPase, C-terminal domain"/>
    <property type="match status" value="1"/>
</dbReference>
<comment type="catalytic activity">
    <reaction evidence="1">
        <text>ATP + protein L-histidine = ADP + protein N-phospho-L-histidine.</text>
        <dbReference type="EC" id="2.7.13.3"/>
    </reaction>
</comment>
<dbReference type="InterPro" id="IPR036890">
    <property type="entry name" value="HATPase_C_sf"/>
</dbReference>
<keyword evidence="8" id="KW-1185">Reference proteome</keyword>
<keyword evidence="4" id="KW-0902">Two-component regulatory system</keyword>
<dbReference type="PANTHER" id="PTHR40448">
    <property type="entry name" value="TWO-COMPONENT SENSOR HISTIDINE KINASE"/>
    <property type="match status" value="1"/>
</dbReference>
<evidence type="ECO:0000256" key="2">
    <source>
        <dbReference type="ARBA" id="ARBA00012438"/>
    </source>
</evidence>
<keyword evidence="5" id="KW-0812">Transmembrane</keyword>
<evidence type="ECO:0000256" key="1">
    <source>
        <dbReference type="ARBA" id="ARBA00000085"/>
    </source>
</evidence>
<dbReference type="PROSITE" id="PS50109">
    <property type="entry name" value="HIS_KIN"/>
    <property type="match status" value="1"/>
</dbReference>
<dbReference type="Pfam" id="PF02518">
    <property type="entry name" value="HATPase_c"/>
    <property type="match status" value="1"/>
</dbReference>
<gene>
    <name evidence="7" type="ORF">bsdtw1_04247</name>
</gene>
<evidence type="ECO:0000256" key="4">
    <source>
        <dbReference type="ARBA" id="ARBA00023012"/>
    </source>
</evidence>
<dbReference type="PRINTS" id="PR00344">
    <property type="entry name" value="BCTRLSENSOR"/>
</dbReference>
<reference evidence="7 8" key="1">
    <citation type="submission" date="2020-07" db="EMBL/GenBank/DDBJ databases">
        <title>A new beta-1,3-glucan-decomposing anaerobic bacterium isolated from anoxic soil subjected to biological soil disinfestation.</title>
        <authorList>
            <person name="Ueki A."/>
            <person name="Tonouchi A."/>
        </authorList>
    </citation>
    <scope>NUCLEOTIDE SEQUENCE [LARGE SCALE GENOMIC DNA]</scope>
    <source>
        <strain evidence="7 8">TW1</strain>
    </source>
</reference>
<comment type="caution">
    <text evidence="7">The sequence shown here is derived from an EMBL/GenBank/DDBJ whole genome shotgun (WGS) entry which is preliminary data.</text>
</comment>
<evidence type="ECO:0000256" key="3">
    <source>
        <dbReference type="ARBA" id="ARBA00022777"/>
    </source>
</evidence>
<name>A0A6V8SLD3_9CLOT</name>
<dbReference type="SMART" id="SM00387">
    <property type="entry name" value="HATPase_c"/>
    <property type="match status" value="1"/>
</dbReference>
<feature type="transmembrane region" description="Helical" evidence="5">
    <location>
        <begin position="70"/>
        <end position="94"/>
    </location>
</feature>
<keyword evidence="3 7" id="KW-0808">Transferase</keyword>
<dbReference type="GO" id="GO:0000160">
    <property type="term" value="P:phosphorelay signal transduction system"/>
    <property type="evidence" value="ECO:0007669"/>
    <property type="project" value="UniProtKB-KW"/>
</dbReference>
<dbReference type="SUPFAM" id="SSF55874">
    <property type="entry name" value="ATPase domain of HSP90 chaperone/DNA topoisomerase II/histidine kinase"/>
    <property type="match status" value="1"/>
</dbReference>
<keyword evidence="5" id="KW-1133">Transmembrane helix</keyword>
<dbReference type="GO" id="GO:0004673">
    <property type="term" value="F:protein histidine kinase activity"/>
    <property type="evidence" value="ECO:0007669"/>
    <property type="project" value="UniProtKB-EC"/>
</dbReference>
<dbReference type="Proteomes" id="UP000580568">
    <property type="component" value="Unassembled WGS sequence"/>
</dbReference>
<dbReference type="AlphaFoldDB" id="A0A6V8SLD3"/>
<dbReference type="InterPro" id="IPR004358">
    <property type="entry name" value="Sig_transdc_His_kin-like_C"/>
</dbReference>
<dbReference type="Gene3D" id="1.10.287.130">
    <property type="match status" value="1"/>
</dbReference>
<dbReference type="PANTHER" id="PTHR40448:SF1">
    <property type="entry name" value="TWO-COMPONENT SENSOR HISTIDINE KINASE"/>
    <property type="match status" value="1"/>
</dbReference>
<feature type="transmembrane region" description="Helical" evidence="5">
    <location>
        <begin position="37"/>
        <end position="58"/>
    </location>
</feature>
<dbReference type="InterPro" id="IPR005467">
    <property type="entry name" value="His_kinase_dom"/>
</dbReference>
<protein>
    <recommendedName>
        <fullName evidence="2">histidine kinase</fullName>
        <ecNumber evidence="2">2.7.13.3</ecNumber>
    </recommendedName>
</protein>
<dbReference type="EMBL" id="BLZR01000001">
    <property type="protein sequence ID" value="GFP78054.1"/>
    <property type="molecule type" value="Genomic_DNA"/>
</dbReference>
<dbReference type="EC" id="2.7.13.3" evidence="2"/>
<evidence type="ECO:0000313" key="8">
    <source>
        <dbReference type="Proteomes" id="UP000580568"/>
    </source>
</evidence>
<evidence type="ECO:0000313" key="7">
    <source>
        <dbReference type="EMBL" id="GFP78054.1"/>
    </source>
</evidence>
<organism evidence="7 8">
    <name type="scientific">Clostridium fungisolvens</name>
    <dbReference type="NCBI Taxonomy" id="1604897"/>
    <lineage>
        <taxon>Bacteria</taxon>
        <taxon>Bacillati</taxon>
        <taxon>Bacillota</taxon>
        <taxon>Clostridia</taxon>
        <taxon>Eubacteriales</taxon>
        <taxon>Clostridiaceae</taxon>
        <taxon>Clostridium</taxon>
    </lineage>
</organism>
<dbReference type="GO" id="GO:0042802">
    <property type="term" value="F:identical protein binding"/>
    <property type="evidence" value="ECO:0007669"/>
    <property type="project" value="TreeGrafter"/>
</dbReference>
<dbReference type="InterPro" id="IPR003594">
    <property type="entry name" value="HATPase_dom"/>
</dbReference>
<dbReference type="InterPro" id="IPR039506">
    <property type="entry name" value="SPOB_a"/>
</dbReference>
<evidence type="ECO:0000259" key="6">
    <source>
        <dbReference type="PROSITE" id="PS50109"/>
    </source>
</evidence>
<feature type="domain" description="Histidine kinase" evidence="6">
    <location>
        <begin position="146"/>
        <end position="307"/>
    </location>
</feature>
<sequence>MDYNEKYGMISLGRFCVEGLSISIMKLNKFRFSLGKTLLISALMNVIQVMLMIFLLIFNKRSDIIENSTTKIYIIALIIAMNSLVSVFSFYSILFRRGERGLVESMRNLEQLNRTLREQRHDYLNHIQIIYGLMELGEFEEAKNYMEPVYKDIIKLSKALKTSEPAINALLQAKLQMAEQKDIVVEIEVKTELKRLPIKAWEICRVLGNLVDNSIYALQLKDSSRFLFIELTETVNNYKFTVMNNGPKISEDALSSIFSEGFTTKGSEGNGMGLFIVKEILDSCKGEIKVESNNDRTVFYFTIPKVEEKST</sequence>